<feature type="signal peptide" evidence="2">
    <location>
        <begin position="1"/>
        <end position="22"/>
    </location>
</feature>
<feature type="compositionally biased region" description="Low complexity" evidence="1">
    <location>
        <begin position="163"/>
        <end position="181"/>
    </location>
</feature>
<dbReference type="Pfam" id="PF17963">
    <property type="entry name" value="Big_9"/>
    <property type="match status" value="1"/>
</dbReference>
<sequence>MCSVGRFHVGVGALAVALGVYAAFGSVTAVAYADGTTSADAASGGSERNPSDSTAANNADADGTHAPHNGRLGPRRGNLPRVGSLPSLTTSRDKLPPRMGTLQTHSADTGPAAETEDSSGSPPGSVSNSSSSGAEATGAADEPGEASGEPSGGQIEVAGAGGAPTAEPAEASGAPAEAVGGDQPIVEPGEASGGHAEVVAGDQPNVEPKEASGGHAEVVDSGDQPIVEPEAVSSGALAKNPLTHADVSSAGASTKSDQNFRVALLTPTPEAETAARTTSQPVAASITAPVKVTFFTVIRDIVVSISNFLSMLPSNPITDLLQGAFMWVRRSFFDEPPTLSPQQTTGQTSGDITGTLGAADAEKDPIKYTVVHQPLHGTVEIDSKKGTFKYRPNSDFDGTDVFTVAADDGPHLNLANPTQSRTVEANVEIQQGSDLHQLEFKFTYPANDNYWTPQRRTEFEYAAKRLSTYFVVTKPTTIDYTVTSSRWLKTLPAQMRTPCDDPDGCGELAKAKSPLTNEVNPGFYDSVVQHKIITGVDANGAKPDGSIDFNFAYRWSMGDQVKADEYDFTATVMHELLHTFGFGTSLSQPDVDKKTGQRPPIDNENWNTFDRFLSNSAGGNAIDPTNYTWNPAFDSNMTGGTGGGGLYFNGPNAQKAYNDKPVPLYSPAEWAGGSSVSHLDDDTFTDDNKRMMVSGDGTGLGVRTLSALEIAILKDMGYTMVAQAPQNAPSPQVRQDVA</sequence>
<dbReference type="Proteomes" id="UP000005442">
    <property type="component" value="Chromosome"/>
</dbReference>
<name>G8RTX5_MYCRN</name>
<protein>
    <submittedName>
        <fullName evidence="3">Uncharacterized protein</fullName>
    </submittedName>
</protein>
<feature type="region of interest" description="Disordered" evidence="1">
    <location>
        <begin position="38"/>
        <end position="224"/>
    </location>
</feature>
<gene>
    <name evidence="3" type="ordered locus">MycrhN_1000</name>
</gene>
<dbReference type="AlphaFoldDB" id="G8RTX5"/>
<dbReference type="SUPFAM" id="SSF55486">
    <property type="entry name" value="Metalloproteases ('zincins'), catalytic domain"/>
    <property type="match status" value="1"/>
</dbReference>
<keyword evidence="4" id="KW-1185">Reference proteome</keyword>
<evidence type="ECO:0000256" key="2">
    <source>
        <dbReference type="SAM" id="SignalP"/>
    </source>
</evidence>
<feature type="chain" id="PRO_5039705495" evidence="2">
    <location>
        <begin position="23"/>
        <end position="738"/>
    </location>
</feature>
<dbReference type="PATRIC" id="fig|710685.3.peg.1008"/>
<organism evidence="3 4">
    <name type="scientific">Mycolicibacterium rhodesiae (strain NBB3)</name>
    <name type="common">Mycobacterium rhodesiae</name>
    <dbReference type="NCBI Taxonomy" id="710685"/>
    <lineage>
        <taxon>Bacteria</taxon>
        <taxon>Bacillati</taxon>
        <taxon>Actinomycetota</taxon>
        <taxon>Actinomycetes</taxon>
        <taxon>Mycobacteriales</taxon>
        <taxon>Mycobacteriaceae</taxon>
        <taxon>Mycolicibacterium</taxon>
    </lineage>
</organism>
<feature type="compositionally biased region" description="Polar residues" evidence="1">
    <location>
        <begin position="38"/>
        <end position="54"/>
    </location>
</feature>
<dbReference type="eggNOG" id="COG2304">
    <property type="taxonomic scope" value="Bacteria"/>
</dbReference>
<feature type="compositionally biased region" description="Low complexity" evidence="1">
    <location>
        <begin position="69"/>
        <end position="83"/>
    </location>
</feature>
<dbReference type="HOGENOM" id="CLU_375892_0_0_11"/>
<keyword evidence="2" id="KW-0732">Signal</keyword>
<dbReference type="KEGG" id="mrh:MycrhN_1000"/>
<proteinExistence type="predicted"/>
<feature type="compositionally biased region" description="Low complexity" evidence="1">
    <location>
        <begin position="118"/>
        <end position="133"/>
    </location>
</feature>
<reference evidence="3 4" key="1">
    <citation type="submission" date="2011-12" db="EMBL/GenBank/DDBJ databases">
        <title>Complete sequence of Mycobacterium rhodesiae NBB3.</title>
        <authorList>
            <consortium name="US DOE Joint Genome Institute"/>
            <person name="Lucas S."/>
            <person name="Han J."/>
            <person name="Lapidus A."/>
            <person name="Cheng J.-F."/>
            <person name="Goodwin L."/>
            <person name="Pitluck S."/>
            <person name="Peters L."/>
            <person name="Mikhailova N."/>
            <person name="Gu W."/>
            <person name="Detter J.C."/>
            <person name="Han C."/>
            <person name="Tapia R."/>
            <person name="Land M."/>
            <person name="Hauser L."/>
            <person name="Kyrpides N."/>
            <person name="Ivanova N."/>
            <person name="Pagani I."/>
            <person name="Mattes T."/>
            <person name="Holmes A."/>
            <person name="Rutledge P."/>
            <person name="Paulsen I."/>
            <person name="Coleman N."/>
            <person name="Woyke T."/>
        </authorList>
    </citation>
    <scope>NUCLEOTIDE SEQUENCE [LARGE SCALE GENOMIC DNA]</scope>
    <source>
        <strain evidence="3 4">NBB3</strain>
    </source>
</reference>
<evidence type="ECO:0000313" key="4">
    <source>
        <dbReference type="Proteomes" id="UP000005442"/>
    </source>
</evidence>
<evidence type="ECO:0000256" key="1">
    <source>
        <dbReference type="SAM" id="MobiDB-lite"/>
    </source>
</evidence>
<dbReference type="Gene3D" id="2.60.40.3440">
    <property type="match status" value="1"/>
</dbReference>
<evidence type="ECO:0000313" key="3">
    <source>
        <dbReference type="EMBL" id="AEV71628.1"/>
    </source>
</evidence>
<accession>G8RTX5</accession>
<dbReference type="EMBL" id="CP003169">
    <property type="protein sequence ID" value="AEV71628.1"/>
    <property type="molecule type" value="Genomic_DNA"/>
</dbReference>